<keyword evidence="4" id="KW-0067">ATP-binding</keyword>
<dbReference type="InterPro" id="IPR001206">
    <property type="entry name" value="Diacylglycerol_kinase_cat_dom"/>
</dbReference>
<keyword evidence="3 6" id="KW-0418">Kinase</keyword>
<reference evidence="6" key="1">
    <citation type="submission" date="2015-10" db="EMBL/GenBank/DDBJ databases">
        <authorList>
            <person name="Gilbert D.G."/>
        </authorList>
    </citation>
    <scope>NUCLEOTIDE SEQUENCE</scope>
</reference>
<evidence type="ECO:0000313" key="6">
    <source>
        <dbReference type="EMBL" id="CUV08437.1"/>
    </source>
</evidence>
<dbReference type="Pfam" id="PF19279">
    <property type="entry name" value="YegS_C"/>
    <property type="match status" value="1"/>
</dbReference>
<dbReference type="InterPro" id="IPR016064">
    <property type="entry name" value="NAD/diacylglycerol_kinase_sf"/>
</dbReference>
<dbReference type="PROSITE" id="PS50146">
    <property type="entry name" value="DAGK"/>
    <property type="match status" value="1"/>
</dbReference>
<dbReference type="SUPFAM" id="SSF111331">
    <property type="entry name" value="NAD kinase/diacylglycerol kinase-like"/>
    <property type="match status" value="1"/>
</dbReference>
<dbReference type="AlphaFoldDB" id="A0A161JVX8"/>
<dbReference type="Pfam" id="PF00781">
    <property type="entry name" value="DAGK_cat"/>
    <property type="match status" value="1"/>
</dbReference>
<gene>
    <name evidence="6" type="ORF">MGWOODY_Mmi320</name>
</gene>
<dbReference type="GO" id="GO:0016301">
    <property type="term" value="F:kinase activity"/>
    <property type="evidence" value="ECO:0007669"/>
    <property type="project" value="UniProtKB-KW"/>
</dbReference>
<protein>
    <submittedName>
        <fullName evidence="6">Transcription regulator [contains diacylglycerol kinase catalytic domain]</fullName>
    </submittedName>
</protein>
<organism evidence="6">
    <name type="scientific">hydrothermal vent metagenome</name>
    <dbReference type="NCBI Taxonomy" id="652676"/>
    <lineage>
        <taxon>unclassified sequences</taxon>
        <taxon>metagenomes</taxon>
        <taxon>ecological metagenomes</taxon>
    </lineage>
</organism>
<dbReference type="Gene3D" id="3.40.50.10330">
    <property type="entry name" value="Probable inorganic polyphosphate/atp-NAD kinase, domain 1"/>
    <property type="match status" value="1"/>
</dbReference>
<dbReference type="InterPro" id="IPR050187">
    <property type="entry name" value="Lipid_Phosphate_FormReg"/>
</dbReference>
<dbReference type="PANTHER" id="PTHR12358">
    <property type="entry name" value="SPHINGOSINE KINASE"/>
    <property type="match status" value="1"/>
</dbReference>
<feature type="domain" description="DAGKc" evidence="5">
    <location>
        <begin position="1"/>
        <end position="127"/>
    </location>
</feature>
<keyword evidence="2" id="KW-0547">Nucleotide-binding</keyword>
<dbReference type="Gene3D" id="2.60.200.40">
    <property type="match status" value="1"/>
</dbReference>
<dbReference type="SMART" id="SM00046">
    <property type="entry name" value="DAGKc"/>
    <property type="match status" value="1"/>
</dbReference>
<name>A0A161JVX8_9ZZZZ</name>
<proteinExistence type="predicted"/>
<dbReference type="EMBL" id="FAXC01000063">
    <property type="protein sequence ID" value="CUV08437.1"/>
    <property type="molecule type" value="Genomic_DNA"/>
</dbReference>
<evidence type="ECO:0000256" key="4">
    <source>
        <dbReference type="ARBA" id="ARBA00022840"/>
    </source>
</evidence>
<dbReference type="InterPro" id="IPR045540">
    <property type="entry name" value="YegS/DAGK_C"/>
</dbReference>
<dbReference type="GO" id="GO:0005524">
    <property type="term" value="F:ATP binding"/>
    <property type="evidence" value="ECO:0007669"/>
    <property type="project" value="UniProtKB-KW"/>
</dbReference>
<evidence type="ECO:0000256" key="2">
    <source>
        <dbReference type="ARBA" id="ARBA00022741"/>
    </source>
</evidence>
<sequence>MNPAGRDGESLKLWESAKPKLEEAGFQTEVHLTERVGHASEISFSLKDREDIDLVVANGGDGTVHEVASGLRGSNLPLGILPGGTGNDVARNHGYPLEDLEAIINIFKNGKDRHVGALRLEAVPMPGENNYPTPTVDPKWNGEATKPGRIVRWIFLESDGGITSTISRAKLSRAKWIRGNIKYTYLGVTEILRWKQRFAWIKIDDKPGKVVDFTLFVFSMSEMFGGGYQVAPGASPINDHGYLCTGWGLGKLQMLLLMGPLRVGKHVGKWGITLEPCKKFEILTVDDKGEPCELSHEPPVTINVDGEPCLQTPATLEFYPKQLWIRGAQEVSWDEV</sequence>
<dbReference type="PANTHER" id="PTHR12358:SF54">
    <property type="entry name" value="SPHINGOSINE KINASE RELATED PROTEIN"/>
    <property type="match status" value="1"/>
</dbReference>
<keyword evidence="1" id="KW-0808">Transferase</keyword>
<accession>A0A161JVX8</accession>
<dbReference type="InterPro" id="IPR017438">
    <property type="entry name" value="ATP-NAD_kinase_N"/>
</dbReference>
<evidence type="ECO:0000256" key="1">
    <source>
        <dbReference type="ARBA" id="ARBA00022679"/>
    </source>
</evidence>
<evidence type="ECO:0000259" key="5">
    <source>
        <dbReference type="PROSITE" id="PS50146"/>
    </source>
</evidence>
<evidence type="ECO:0000256" key="3">
    <source>
        <dbReference type="ARBA" id="ARBA00022777"/>
    </source>
</evidence>